<dbReference type="AlphaFoldDB" id="A0A9P5X5I2"/>
<accession>A0A9P5X5I2</accession>
<organism evidence="1 2">
    <name type="scientific">Macrolepiota fuliginosa MF-IS2</name>
    <dbReference type="NCBI Taxonomy" id="1400762"/>
    <lineage>
        <taxon>Eukaryota</taxon>
        <taxon>Fungi</taxon>
        <taxon>Dikarya</taxon>
        <taxon>Basidiomycota</taxon>
        <taxon>Agaricomycotina</taxon>
        <taxon>Agaricomycetes</taxon>
        <taxon>Agaricomycetidae</taxon>
        <taxon>Agaricales</taxon>
        <taxon>Agaricineae</taxon>
        <taxon>Agaricaceae</taxon>
        <taxon>Macrolepiota</taxon>
    </lineage>
</organism>
<protein>
    <submittedName>
        <fullName evidence="1">Uncharacterized protein</fullName>
    </submittedName>
</protein>
<evidence type="ECO:0000313" key="2">
    <source>
        <dbReference type="Proteomes" id="UP000807342"/>
    </source>
</evidence>
<gene>
    <name evidence="1" type="ORF">P691DRAFT_676081</name>
</gene>
<proteinExistence type="predicted"/>
<dbReference type="Proteomes" id="UP000807342">
    <property type="component" value="Unassembled WGS sequence"/>
</dbReference>
<reference evidence="1" key="1">
    <citation type="submission" date="2020-11" db="EMBL/GenBank/DDBJ databases">
        <authorList>
            <consortium name="DOE Joint Genome Institute"/>
            <person name="Ahrendt S."/>
            <person name="Riley R."/>
            <person name="Andreopoulos W."/>
            <person name="Labutti K."/>
            <person name="Pangilinan J."/>
            <person name="Ruiz-Duenas F.J."/>
            <person name="Barrasa J.M."/>
            <person name="Sanchez-Garcia M."/>
            <person name="Camarero S."/>
            <person name="Miyauchi S."/>
            <person name="Serrano A."/>
            <person name="Linde D."/>
            <person name="Babiker R."/>
            <person name="Drula E."/>
            <person name="Ayuso-Fernandez I."/>
            <person name="Pacheco R."/>
            <person name="Padilla G."/>
            <person name="Ferreira P."/>
            <person name="Barriuso J."/>
            <person name="Kellner H."/>
            <person name="Castanera R."/>
            <person name="Alfaro M."/>
            <person name="Ramirez L."/>
            <person name="Pisabarro A.G."/>
            <person name="Kuo A."/>
            <person name="Tritt A."/>
            <person name="Lipzen A."/>
            <person name="He G."/>
            <person name="Yan M."/>
            <person name="Ng V."/>
            <person name="Cullen D."/>
            <person name="Martin F."/>
            <person name="Rosso M.-N."/>
            <person name="Henrissat B."/>
            <person name="Hibbett D."/>
            <person name="Martinez A.T."/>
            <person name="Grigoriev I.V."/>
        </authorList>
    </citation>
    <scope>NUCLEOTIDE SEQUENCE</scope>
    <source>
        <strain evidence="1">MF-IS2</strain>
    </source>
</reference>
<sequence>MDDDDDTGPKQVRITSSGKIKSFVAFALGFFEAYAHVAQKFDSRPLVLHTLPRDPPGQTTGVSNNATLVIPRLISIVEIIKREYMNALHEKHSPRLVGLHQYNQLGTLEELGYCESEDTQGDRDEQIAYALEGKNHIKVKQTPYLRVTLSLERIPELEQSAT</sequence>
<comment type="caution">
    <text evidence="1">The sequence shown here is derived from an EMBL/GenBank/DDBJ whole genome shotgun (WGS) entry which is preliminary data.</text>
</comment>
<dbReference type="EMBL" id="MU151316">
    <property type="protein sequence ID" value="KAF9445218.1"/>
    <property type="molecule type" value="Genomic_DNA"/>
</dbReference>
<dbReference type="OrthoDB" id="424402at2759"/>
<evidence type="ECO:0000313" key="1">
    <source>
        <dbReference type="EMBL" id="KAF9445218.1"/>
    </source>
</evidence>
<name>A0A9P5X5I2_9AGAR</name>
<keyword evidence="2" id="KW-1185">Reference proteome</keyword>